<sequence length="124" mass="13454">MAELEVFRVGYSAVSAKRFDGSVTVNGDAEILKEHFPDFPIVPGACIVGFVTECITQMKQTALGAFTLQRIAFLGPIVPGLVLSLVIDKRPGDPLNEGESYSFRIHHEAINYCRGVITVEGEGL</sequence>
<protein>
    <recommendedName>
        <fullName evidence="1">ApeI dehydratase-like domain-containing protein</fullName>
    </recommendedName>
</protein>
<gene>
    <name evidence="2" type="ORF">BK658_28060</name>
</gene>
<comment type="caution">
    <text evidence="2">The sequence shown here is derived from an EMBL/GenBank/DDBJ whole genome shotgun (WGS) entry which is preliminary data.</text>
</comment>
<evidence type="ECO:0000313" key="3">
    <source>
        <dbReference type="Proteomes" id="UP000284684"/>
    </source>
</evidence>
<evidence type="ECO:0000259" key="1">
    <source>
        <dbReference type="Pfam" id="PF22818"/>
    </source>
</evidence>
<reference evidence="2 3" key="1">
    <citation type="submission" date="2016-10" db="EMBL/GenBank/DDBJ databases">
        <title>Comparative genome analysis of multiple Pseudomonas spp. focuses on biocontrol and plant growth promoting traits.</title>
        <authorList>
            <person name="Tao X.-Y."/>
            <person name="Taylor C.G."/>
        </authorList>
    </citation>
    <scope>NUCLEOTIDE SEQUENCE [LARGE SCALE GENOMIC DNA]</scope>
    <source>
        <strain evidence="2 3">37D10</strain>
    </source>
</reference>
<dbReference type="AlphaFoldDB" id="A0A423GIT5"/>
<dbReference type="InterPro" id="IPR054545">
    <property type="entry name" value="ApeI-like"/>
</dbReference>
<feature type="domain" description="ApeI dehydratase-like" evidence="1">
    <location>
        <begin position="15"/>
        <end position="105"/>
    </location>
</feature>
<dbReference type="InterPro" id="IPR029069">
    <property type="entry name" value="HotDog_dom_sf"/>
</dbReference>
<dbReference type="RefSeq" id="WP_123585319.1">
    <property type="nucleotide sequence ID" value="NZ_MOBI01000041.1"/>
</dbReference>
<dbReference type="Pfam" id="PF22818">
    <property type="entry name" value="ApeI-like"/>
    <property type="match status" value="1"/>
</dbReference>
<accession>A0A423GIT5</accession>
<name>A0A423GIT5_9PSED</name>
<dbReference type="Gene3D" id="3.10.129.10">
    <property type="entry name" value="Hotdog Thioesterase"/>
    <property type="match status" value="1"/>
</dbReference>
<proteinExistence type="predicted"/>
<dbReference type="SUPFAM" id="SSF54637">
    <property type="entry name" value="Thioesterase/thiol ester dehydrase-isomerase"/>
    <property type="match status" value="1"/>
</dbReference>
<dbReference type="Proteomes" id="UP000284684">
    <property type="component" value="Unassembled WGS sequence"/>
</dbReference>
<organism evidence="2 3">
    <name type="scientific">Pseudomonas brassicacearum</name>
    <dbReference type="NCBI Taxonomy" id="930166"/>
    <lineage>
        <taxon>Bacteria</taxon>
        <taxon>Pseudomonadati</taxon>
        <taxon>Pseudomonadota</taxon>
        <taxon>Gammaproteobacteria</taxon>
        <taxon>Pseudomonadales</taxon>
        <taxon>Pseudomonadaceae</taxon>
        <taxon>Pseudomonas</taxon>
    </lineage>
</organism>
<dbReference type="EMBL" id="MOBI01000041">
    <property type="protein sequence ID" value="ROM89591.1"/>
    <property type="molecule type" value="Genomic_DNA"/>
</dbReference>
<evidence type="ECO:0000313" key="2">
    <source>
        <dbReference type="EMBL" id="ROM89591.1"/>
    </source>
</evidence>